<keyword evidence="2 5" id="KW-0560">Oxidoreductase</keyword>
<dbReference type="Gene3D" id="1.10.1040.10">
    <property type="entry name" value="N-(1-d-carboxylethyl)-l-norvaline Dehydrogenase, domain 2"/>
    <property type="match status" value="1"/>
</dbReference>
<dbReference type="GO" id="GO:0141152">
    <property type="term" value="F:glycerol-3-phosphate dehydrogenase (NAD+) activity"/>
    <property type="evidence" value="ECO:0007669"/>
    <property type="project" value="UniProtKB-UniRule"/>
</dbReference>
<evidence type="ECO:0000313" key="10">
    <source>
        <dbReference type="EMBL" id="KAG2492528.1"/>
    </source>
</evidence>
<dbReference type="Gene3D" id="3.40.50.720">
    <property type="entry name" value="NAD(P)-binding Rossmann-like Domain"/>
    <property type="match status" value="1"/>
</dbReference>
<comment type="caution">
    <text evidence="10">The sequence shown here is derived from an EMBL/GenBank/DDBJ whole genome shotgun (WGS) entry which is preliminary data.</text>
</comment>
<dbReference type="InterPro" id="IPR036412">
    <property type="entry name" value="HAD-like_sf"/>
</dbReference>
<dbReference type="GO" id="GO:0051287">
    <property type="term" value="F:NAD binding"/>
    <property type="evidence" value="ECO:0007669"/>
    <property type="project" value="UniProtKB-UniRule"/>
</dbReference>
<dbReference type="GO" id="GO:0005975">
    <property type="term" value="P:carbohydrate metabolic process"/>
    <property type="evidence" value="ECO:0007669"/>
    <property type="project" value="InterPro"/>
</dbReference>
<feature type="region of interest" description="Disordered" evidence="7">
    <location>
        <begin position="1"/>
        <end position="50"/>
    </location>
</feature>
<dbReference type="Gene3D" id="1.10.150.210">
    <property type="entry name" value="Phosphoserine phosphatase, domain 2"/>
    <property type="match status" value="1"/>
</dbReference>
<dbReference type="NCBIfam" id="TIGR03376">
    <property type="entry name" value="glycerol3P_DH"/>
    <property type="match status" value="1"/>
</dbReference>
<evidence type="ECO:0000256" key="2">
    <source>
        <dbReference type="ARBA" id="ARBA00023002"/>
    </source>
</evidence>
<dbReference type="AlphaFoldDB" id="A0A835XYE7"/>
<dbReference type="InterPro" id="IPR006168">
    <property type="entry name" value="G3P_DH_NAD-dep"/>
</dbReference>
<evidence type="ECO:0000256" key="3">
    <source>
        <dbReference type="ARBA" id="ARBA00023027"/>
    </source>
</evidence>
<dbReference type="Pfam" id="PF07479">
    <property type="entry name" value="NAD_Gly3P_dh_C"/>
    <property type="match status" value="1"/>
</dbReference>
<evidence type="ECO:0000256" key="7">
    <source>
        <dbReference type="SAM" id="MobiDB-lite"/>
    </source>
</evidence>
<dbReference type="GO" id="GO:0005829">
    <property type="term" value="C:cytosol"/>
    <property type="evidence" value="ECO:0007669"/>
    <property type="project" value="TreeGrafter"/>
</dbReference>
<dbReference type="CDD" id="cd04309">
    <property type="entry name" value="HAD_PSP_eu"/>
    <property type="match status" value="1"/>
</dbReference>
<dbReference type="PROSITE" id="PS00957">
    <property type="entry name" value="NAD_G3PDH"/>
    <property type="match status" value="1"/>
</dbReference>
<evidence type="ECO:0000256" key="1">
    <source>
        <dbReference type="ARBA" id="ARBA00011009"/>
    </source>
</evidence>
<dbReference type="NCBIfam" id="TIGR01488">
    <property type="entry name" value="HAD-SF-IB"/>
    <property type="match status" value="1"/>
</dbReference>
<dbReference type="EMBL" id="JAEHOE010000044">
    <property type="protein sequence ID" value="KAG2492528.1"/>
    <property type="molecule type" value="Genomic_DNA"/>
</dbReference>
<dbReference type="InterPro" id="IPR023214">
    <property type="entry name" value="HAD_sf"/>
</dbReference>
<dbReference type="GO" id="GO:0046168">
    <property type="term" value="P:glycerol-3-phosphate catabolic process"/>
    <property type="evidence" value="ECO:0007669"/>
    <property type="project" value="UniProtKB-UniRule"/>
</dbReference>
<evidence type="ECO:0000256" key="4">
    <source>
        <dbReference type="ARBA" id="ARBA00048683"/>
    </source>
</evidence>
<comment type="similarity">
    <text evidence="1 5">Belongs to the NAD-dependent glycerol-3-phosphate dehydrogenase family.</text>
</comment>
<evidence type="ECO:0000259" key="9">
    <source>
        <dbReference type="Pfam" id="PF07479"/>
    </source>
</evidence>
<sequence>MQRTLLQRPGRSGVRSSSSRGNGVARVAGLPRDVSVRPSRTLSGATAPRSRATGLVVRAESVMTASTRDYSPKTTPDNTAAALWRSMGPQCCVCFDVDCTITMQDSLDLLANFMGVEEEVSALTSKAMDGSLSLEQALEERLKIINCNPSDIKRFIQTYPPASRMAPGIVDLIRALQARGVAIYLISGGFRELTLPIAAYLGIPKDHVFANRMNWQWDDETGEPTRLVGFDMSEPTAHNQGKPQAIANIRQRNPYNTVVMIGDGITDLEAVQTTGGADLFIGYGGVVERPAVAAAAQWYCYDYAELIKALARYRVAMIGSGAWASAVVRIIAQNCTSKDDPADEFVDEVRMWVYEEDYEGKKLTEVINTTHENPRYFPGYSLGANVTAVPSIEEAAKDADLLVFCAPHQFMHGICKQLAGKVKPGAAAISLTKGMRVRPEGPQLISQMVRRMLGIDCAVLMGPNIATDIAKEQLSEAVIGYEIIDTARIFRKLFRRPYFKISLLPDPVGAEMCGTLKNIVALGAGMVDGLDLGPNSKATVMRRGLIEMRSFSKALYPTVRDETFLECCGMGDLIATCYGGRNRLVAQAWTKAAVEGKAQSFESLEAELLKGQKLQGVLTSNEVQEILKVRKWEQDYPLFTTINRIINGQLSPTYITDYEAGASLVLPGFESDEDAIAPKRPPKKAVAAVPA</sequence>
<dbReference type="PRINTS" id="PR00077">
    <property type="entry name" value="GPDHDRGNASE"/>
</dbReference>
<dbReference type="EC" id="1.1.1.8" evidence="6"/>
<gene>
    <name evidence="10" type="ORF">HYH03_009193</name>
</gene>
<feature type="domain" description="Glycerol-3-phosphate dehydrogenase NAD-dependent N-terminal" evidence="8">
    <location>
        <begin position="315"/>
        <end position="482"/>
    </location>
</feature>
<evidence type="ECO:0000259" key="8">
    <source>
        <dbReference type="Pfam" id="PF01210"/>
    </source>
</evidence>
<dbReference type="InterPro" id="IPR036291">
    <property type="entry name" value="NAD(P)-bd_dom_sf"/>
</dbReference>
<dbReference type="InterPro" id="IPR011128">
    <property type="entry name" value="G3P_DH_NAD-dep_N"/>
</dbReference>
<dbReference type="SUPFAM" id="SSF48179">
    <property type="entry name" value="6-phosphogluconate dehydrogenase C-terminal domain-like"/>
    <property type="match status" value="1"/>
</dbReference>
<name>A0A835XYE7_9CHLO</name>
<feature type="domain" description="Glycerol-3-phosphate dehydrogenase NAD-dependent C-terminal" evidence="9">
    <location>
        <begin position="506"/>
        <end position="655"/>
    </location>
</feature>
<accession>A0A835XYE7</accession>
<proteinExistence type="inferred from homology"/>
<organism evidence="10 11">
    <name type="scientific">Edaphochlamys debaryana</name>
    <dbReference type="NCBI Taxonomy" id="47281"/>
    <lineage>
        <taxon>Eukaryota</taxon>
        <taxon>Viridiplantae</taxon>
        <taxon>Chlorophyta</taxon>
        <taxon>core chlorophytes</taxon>
        <taxon>Chlorophyceae</taxon>
        <taxon>CS clade</taxon>
        <taxon>Chlamydomonadales</taxon>
        <taxon>Chlamydomonadales incertae sedis</taxon>
        <taxon>Edaphochlamys</taxon>
    </lineage>
</organism>
<dbReference type="FunFam" id="1.10.1040.10:FF:000004">
    <property type="entry name" value="Glycerol-3-phosphate dehydrogenase [NAD(+)]"/>
    <property type="match status" value="1"/>
</dbReference>
<dbReference type="Pfam" id="PF12710">
    <property type="entry name" value="HAD"/>
    <property type="match status" value="1"/>
</dbReference>
<feature type="compositionally biased region" description="Low complexity" evidence="7">
    <location>
        <begin position="8"/>
        <end position="27"/>
    </location>
</feature>
<dbReference type="SUPFAM" id="SSF51735">
    <property type="entry name" value="NAD(P)-binding Rossmann-fold domains"/>
    <property type="match status" value="1"/>
</dbReference>
<evidence type="ECO:0000256" key="6">
    <source>
        <dbReference type="RuleBase" id="RU361243"/>
    </source>
</evidence>
<protein>
    <recommendedName>
        <fullName evidence="6">Glycerol-3-phosphate dehydrogenase [NAD(+)]</fullName>
        <ecNumber evidence="6">1.1.1.8</ecNumber>
    </recommendedName>
</protein>
<keyword evidence="11" id="KW-1185">Reference proteome</keyword>
<evidence type="ECO:0000313" key="11">
    <source>
        <dbReference type="Proteomes" id="UP000612055"/>
    </source>
</evidence>
<dbReference type="InterPro" id="IPR017751">
    <property type="entry name" value="G3P_DH_NAD-dep_euk"/>
</dbReference>
<reference evidence="10" key="1">
    <citation type="journal article" date="2020" name="bioRxiv">
        <title>Comparative genomics of Chlamydomonas.</title>
        <authorList>
            <person name="Craig R.J."/>
            <person name="Hasan A.R."/>
            <person name="Ness R.W."/>
            <person name="Keightley P.D."/>
        </authorList>
    </citation>
    <scope>NUCLEOTIDE SEQUENCE</scope>
    <source>
        <strain evidence="10">CCAP 11/70</strain>
    </source>
</reference>
<keyword evidence="3 5" id="KW-0520">NAD</keyword>
<comment type="catalytic activity">
    <reaction evidence="4 6">
        <text>sn-glycerol 3-phosphate + NAD(+) = dihydroxyacetone phosphate + NADH + H(+)</text>
        <dbReference type="Rhea" id="RHEA:11092"/>
        <dbReference type="ChEBI" id="CHEBI:15378"/>
        <dbReference type="ChEBI" id="CHEBI:57540"/>
        <dbReference type="ChEBI" id="CHEBI:57597"/>
        <dbReference type="ChEBI" id="CHEBI:57642"/>
        <dbReference type="ChEBI" id="CHEBI:57945"/>
        <dbReference type="EC" id="1.1.1.8"/>
    </reaction>
</comment>
<dbReference type="Pfam" id="PF01210">
    <property type="entry name" value="NAD_Gly3P_dh_N"/>
    <property type="match status" value="1"/>
</dbReference>
<dbReference type="SUPFAM" id="SSF56784">
    <property type="entry name" value="HAD-like"/>
    <property type="match status" value="1"/>
</dbReference>
<dbReference type="InterPro" id="IPR013328">
    <property type="entry name" value="6PGD_dom2"/>
</dbReference>
<dbReference type="InterPro" id="IPR008927">
    <property type="entry name" value="6-PGluconate_DH-like_C_sf"/>
</dbReference>
<evidence type="ECO:0000256" key="5">
    <source>
        <dbReference type="RuleBase" id="RU000437"/>
    </source>
</evidence>
<dbReference type="OrthoDB" id="504756at2759"/>
<dbReference type="GO" id="GO:0042803">
    <property type="term" value="F:protein homodimerization activity"/>
    <property type="evidence" value="ECO:0007669"/>
    <property type="project" value="InterPro"/>
</dbReference>
<dbReference type="PANTHER" id="PTHR11728:SF8">
    <property type="entry name" value="GLYCEROL-3-PHOSPHATE DEHYDROGENASE [NAD(+)]-RELATED"/>
    <property type="match status" value="1"/>
</dbReference>
<dbReference type="InterPro" id="IPR006109">
    <property type="entry name" value="G3P_DH_NAD-dep_C"/>
</dbReference>
<dbReference type="Proteomes" id="UP000612055">
    <property type="component" value="Unassembled WGS sequence"/>
</dbReference>
<dbReference type="Gene3D" id="3.40.50.1000">
    <property type="entry name" value="HAD superfamily/HAD-like"/>
    <property type="match status" value="1"/>
</dbReference>
<dbReference type="PANTHER" id="PTHR11728">
    <property type="entry name" value="GLYCEROL-3-PHOSPHATE DEHYDROGENASE"/>
    <property type="match status" value="1"/>
</dbReference>